<dbReference type="Pfam" id="PF06101">
    <property type="entry name" value="Vps62"/>
    <property type="match status" value="1"/>
</dbReference>
<accession>A0A8B7YNM4</accession>
<dbReference type="PANTHER" id="PTHR48219:SF2">
    <property type="entry name" value="VACUOLAR PROTEIN SORTING-ASSOCIATED PROTEIN 62"/>
    <property type="match status" value="1"/>
</dbReference>
<sequence length="209" mass="22604">MSAKREMFQVITATKIVHVYGDDGTGANRDLTVVQADLASIPDGYYMIGQAAMPGKTSYRPGAPPSCIFLIKPAQELDPPLVKPPVDYEPIWNDHGSGGREDGSFWRAIPPQNYVALGDIVVNGYDKPSPAFTRKYACIREDLGLLLPAVLGEPSLWDDRGSGARRDGSLWEVKGDGLAGFFKVWSSYDKPGIRVYVLPGSVNASASGK</sequence>
<dbReference type="AlphaFoldDB" id="A0A8B7YNM4"/>
<dbReference type="Proteomes" id="UP000694845">
    <property type="component" value="Unplaced"/>
</dbReference>
<organism evidence="1 2">
    <name type="scientific">Acanthaster planci</name>
    <name type="common">Crown-of-thorns starfish</name>
    <dbReference type="NCBI Taxonomy" id="133434"/>
    <lineage>
        <taxon>Eukaryota</taxon>
        <taxon>Metazoa</taxon>
        <taxon>Echinodermata</taxon>
        <taxon>Eleutherozoa</taxon>
        <taxon>Asterozoa</taxon>
        <taxon>Asteroidea</taxon>
        <taxon>Valvatacea</taxon>
        <taxon>Valvatida</taxon>
        <taxon>Acanthasteridae</taxon>
        <taxon>Acanthaster</taxon>
    </lineage>
</organism>
<reference evidence="2" key="1">
    <citation type="submission" date="2025-08" db="UniProtKB">
        <authorList>
            <consortium name="RefSeq"/>
        </authorList>
    </citation>
    <scope>IDENTIFICATION</scope>
</reference>
<dbReference type="RefSeq" id="XP_022094267.1">
    <property type="nucleotide sequence ID" value="XM_022238575.1"/>
</dbReference>
<dbReference type="InterPro" id="IPR009291">
    <property type="entry name" value="Vps62"/>
</dbReference>
<name>A0A8B7YNM4_ACAPL</name>
<dbReference type="PANTHER" id="PTHR48219">
    <property type="entry name" value="VACUOLAR PROTEIN SORTING-ASSOCIATED PROTEIN 62-RELATED"/>
    <property type="match status" value="1"/>
</dbReference>
<evidence type="ECO:0000313" key="2">
    <source>
        <dbReference type="RefSeq" id="XP_022094267.1"/>
    </source>
</evidence>
<dbReference type="OrthoDB" id="428159at2759"/>
<dbReference type="KEGG" id="aplc:110981208"/>
<evidence type="ECO:0000313" key="1">
    <source>
        <dbReference type="Proteomes" id="UP000694845"/>
    </source>
</evidence>
<gene>
    <name evidence="2" type="primary">LOC110981208</name>
</gene>
<proteinExistence type="predicted"/>
<keyword evidence="1" id="KW-1185">Reference proteome</keyword>
<protein>
    <submittedName>
        <fullName evidence="2">Uncharacterized protein LOC110981208</fullName>
    </submittedName>
</protein>
<dbReference type="OMA" id="IWGISTI"/>
<dbReference type="GeneID" id="110981208"/>